<organism evidence="2 3">
    <name type="scientific">Collybia nuda</name>
    <dbReference type="NCBI Taxonomy" id="64659"/>
    <lineage>
        <taxon>Eukaryota</taxon>
        <taxon>Fungi</taxon>
        <taxon>Dikarya</taxon>
        <taxon>Basidiomycota</taxon>
        <taxon>Agaricomycotina</taxon>
        <taxon>Agaricomycetes</taxon>
        <taxon>Agaricomycetidae</taxon>
        <taxon>Agaricales</taxon>
        <taxon>Tricholomatineae</taxon>
        <taxon>Clitocybaceae</taxon>
        <taxon>Collybia</taxon>
    </lineage>
</organism>
<dbReference type="EMBL" id="MU150279">
    <property type="protein sequence ID" value="KAF9461809.1"/>
    <property type="molecule type" value="Genomic_DNA"/>
</dbReference>
<dbReference type="InterPro" id="IPR008266">
    <property type="entry name" value="Tyr_kinase_AS"/>
</dbReference>
<evidence type="ECO:0000313" key="2">
    <source>
        <dbReference type="EMBL" id="KAF9461809.1"/>
    </source>
</evidence>
<dbReference type="SUPFAM" id="SSF56112">
    <property type="entry name" value="Protein kinase-like (PK-like)"/>
    <property type="match status" value="1"/>
</dbReference>
<dbReference type="OrthoDB" id="2722301at2759"/>
<proteinExistence type="predicted"/>
<dbReference type="AlphaFoldDB" id="A0A9P5Y344"/>
<sequence length="398" mass="46444">MSDDNSLDSIQIPFSLDRSILPMSVEFNLPHRLKFWDSVVRPWLKKYGYTMYEFGFYDNETLHWCWMWPSVNIVETASSSPGPYAFYDKAADPNEVLEMNPPPYASDSVGRSEIQVLQTLFKKQKLFAENAVPGIIPIIDLLPFGGHWLVVMPRWGMNPRKPWSNTVGEILVYIRSLLQGLVSLHGYRIVHQDIANRNILINHFPISEEWDSEMRPNLRRDGRAKYALYDFDLSRIVPAGIDRLSYKDFPILTDELDLLDDFLLGQYDFDPFACDVALLGLSLVQITGVGHHMYYFLVPLTDKMLTWEVEKRLTAQQALCFFDDMFSELTATDLERPPALREFGLDVVGYWGMLSPDQVARWAHMRSPLRPRWRRFLHLLCKNRIGRYLTHLVRRMMR</sequence>
<name>A0A9P5Y344_9AGAR</name>
<dbReference type="PROSITE" id="PS00109">
    <property type="entry name" value="PROTEIN_KINASE_TYR"/>
    <property type="match status" value="1"/>
</dbReference>
<dbReference type="InterPro" id="IPR011009">
    <property type="entry name" value="Kinase-like_dom_sf"/>
</dbReference>
<dbReference type="Gene3D" id="1.10.510.10">
    <property type="entry name" value="Transferase(Phosphotransferase) domain 1"/>
    <property type="match status" value="1"/>
</dbReference>
<dbReference type="InterPro" id="IPR000719">
    <property type="entry name" value="Prot_kinase_dom"/>
</dbReference>
<evidence type="ECO:0000313" key="3">
    <source>
        <dbReference type="Proteomes" id="UP000807353"/>
    </source>
</evidence>
<keyword evidence="3" id="KW-1185">Reference proteome</keyword>
<comment type="caution">
    <text evidence="2">The sequence shown here is derived from an EMBL/GenBank/DDBJ whole genome shotgun (WGS) entry which is preliminary data.</text>
</comment>
<dbReference type="Proteomes" id="UP000807353">
    <property type="component" value="Unassembled WGS sequence"/>
</dbReference>
<dbReference type="GO" id="GO:0005524">
    <property type="term" value="F:ATP binding"/>
    <property type="evidence" value="ECO:0007669"/>
    <property type="project" value="InterPro"/>
</dbReference>
<reference evidence="2" key="1">
    <citation type="submission" date="2020-11" db="EMBL/GenBank/DDBJ databases">
        <authorList>
            <consortium name="DOE Joint Genome Institute"/>
            <person name="Ahrendt S."/>
            <person name="Riley R."/>
            <person name="Andreopoulos W."/>
            <person name="Labutti K."/>
            <person name="Pangilinan J."/>
            <person name="Ruiz-Duenas F.J."/>
            <person name="Barrasa J.M."/>
            <person name="Sanchez-Garcia M."/>
            <person name="Camarero S."/>
            <person name="Miyauchi S."/>
            <person name="Serrano A."/>
            <person name="Linde D."/>
            <person name="Babiker R."/>
            <person name="Drula E."/>
            <person name="Ayuso-Fernandez I."/>
            <person name="Pacheco R."/>
            <person name="Padilla G."/>
            <person name="Ferreira P."/>
            <person name="Barriuso J."/>
            <person name="Kellner H."/>
            <person name="Castanera R."/>
            <person name="Alfaro M."/>
            <person name="Ramirez L."/>
            <person name="Pisabarro A.G."/>
            <person name="Kuo A."/>
            <person name="Tritt A."/>
            <person name="Lipzen A."/>
            <person name="He G."/>
            <person name="Yan M."/>
            <person name="Ng V."/>
            <person name="Cullen D."/>
            <person name="Martin F."/>
            <person name="Rosso M.-N."/>
            <person name="Henrissat B."/>
            <person name="Hibbett D."/>
            <person name="Martinez A.T."/>
            <person name="Grigoriev I.V."/>
        </authorList>
    </citation>
    <scope>NUCLEOTIDE SEQUENCE</scope>
    <source>
        <strain evidence="2">CBS 247.69</strain>
    </source>
</reference>
<evidence type="ECO:0000259" key="1">
    <source>
        <dbReference type="PROSITE" id="PS50011"/>
    </source>
</evidence>
<dbReference type="GO" id="GO:0004672">
    <property type="term" value="F:protein kinase activity"/>
    <property type="evidence" value="ECO:0007669"/>
    <property type="project" value="InterPro"/>
</dbReference>
<dbReference type="PROSITE" id="PS50011">
    <property type="entry name" value="PROTEIN_KINASE_DOM"/>
    <property type="match status" value="1"/>
</dbReference>
<feature type="domain" description="Protein kinase" evidence="1">
    <location>
        <begin position="73"/>
        <end position="398"/>
    </location>
</feature>
<gene>
    <name evidence="2" type="ORF">BDZ94DRAFT_1310301</name>
</gene>
<protein>
    <recommendedName>
        <fullName evidence="1">Protein kinase domain-containing protein</fullName>
    </recommendedName>
</protein>
<accession>A0A9P5Y344</accession>